<organism evidence="7 8">
    <name type="scientific">Pseudolycoriella hygida</name>
    <dbReference type="NCBI Taxonomy" id="35572"/>
    <lineage>
        <taxon>Eukaryota</taxon>
        <taxon>Metazoa</taxon>
        <taxon>Ecdysozoa</taxon>
        <taxon>Arthropoda</taxon>
        <taxon>Hexapoda</taxon>
        <taxon>Insecta</taxon>
        <taxon>Pterygota</taxon>
        <taxon>Neoptera</taxon>
        <taxon>Endopterygota</taxon>
        <taxon>Diptera</taxon>
        <taxon>Nematocera</taxon>
        <taxon>Sciaroidea</taxon>
        <taxon>Sciaridae</taxon>
        <taxon>Pseudolycoriella</taxon>
    </lineage>
</organism>
<protein>
    <submittedName>
        <fullName evidence="7">Mpv17-like protein 2</fullName>
    </submittedName>
</protein>
<dbReference type="GO" id="GO:0016020">
    <property type="term" value="C:membrane"/>
    <property type="evidence" value="ECO:0007669"/>
    <property type="project" value="UniProtKB-SubCell"/>
</dbReference>
<dbReference type="PANTHER" id="PTHR11266">
    <property type="entry name" value="PEROXISOMAL MEMBRANE PROTEIN 2, PXMP2 MPV17"/>
    <property type="match status" value="1"/>
</dbReference>
<keyword evidence="8" id="KW-1185">Reference proteome</keyword>
<comment type="caution">
    <text evidence="6">Lacks conserved residue(s) required for the propagation of feature annotation.</text>
</comment>
<keyword evidence="4 6" id="KW-1133">Transmembrane helix</keyword>
<gene>
    <name evidence="7" type="primary">mpv17l2_0</name>
    <name evidence="7" type="ORF">Bhyg_12900</name>
</gene>
<comment type="caution">
    <text evidence="7">The sequence shown here is derived from an EMBL/GenBank/DDBJ whole genome shotgun (WGS) entry which is preliminary data.</text>
</comment>
<evidence type="ECO:0000256" key="3">
    <source>
        <dbReference type="ARBA" id="ARBA00022692"/>
    </source>
</evidence>
<keyword evidence="3 6" id="KW-0812">Transmembrane</keyword>
<dbReference type="OrthoDB" id="10267969at2759"/>
<dbReference type="EMBL" id="WJQU01000003">
    <property type="protein sequence ID" value="KAJ6640151.1"/>
    <property type="molecule type" value="Genomic_DNA"/>
</dbReference>
<accession>A0A9Q0MY48</accession>
<comment type="subcellular location">
    <subcellularLocation>
        <location evidence="1">Membrane</location>
        <topology evidence="1">Multi-pass membrane protein</topology>
    </subcellularLocation>
</comment>
<dbReference type="InterPro" id="IPR007248">
    <property type="entry name" value="Mpv17_PMP22"/>
</dbReference>
<sequence length="186" mass="22035">MLKRLITFTNDYKIVRGMISYSILWPVGNLMQQTFVENKNFRTYDWKKCLRFSVYGACIMGPTMFFWVRLAAKLWPGQTFRSSISKAITEQFTYDPASICTFLYLMTLFEGKSMRAAKHELKAKFFDTYKVGAIYWPIVQTINFKFVPVRNQVVCTSFFSMLWSAFLAYMKHIEIEEHKLHENDEK</sequence>
<keyword evidence="5 6" id="KW-0472">Membrane</keyword>
<evidence type="ECO:0000313" key="7">
    <source>
        <dbReference type="EMBL" id="KAJ6640151.1"/>
    </source>
</evidence>
<name>A0A9Q0MY48_9DIPT</name>
<reference evidence="7" key="1">
    <citation type="submission" date="2022-07" db="EMBL/GenBank/DDBJ databases">
        <authorList>
            <person name="Trinca V."/>
            <person name="Uliana J.V.C."/>
            <person name="Torres T.T."/>
            <person name="Ward R.J."/>
            <person name="Monesi N."/>
        </authorList>
    </citation>
    <scope>NUCLEOTIDE SEQUENCE</scope>
    <source>
        <strain evidence="7">HSMRA1968</strain>
        <tissue evidence="7">Whole embryos</tissue>
    </source>
</reference>
<dbReference type="PANTHER" id="PTHR11266:SF26">
    <property type="entry name" value="IP08061P"/>
    <property type="match status" value="1"/>
</dbReference>
<evidence type="ECO:0000256" key="2">
    <source>
        <dbReference type="ARBA" id="ARBA00006824"/>
    </source>
</evidence>
<evidence type="ECO:0000256" key="5">
    <source>
        <dbReference type="ARBA" id="ARBA00023136"/>
    </source>
</evidence>
<evidence type="ECO:0000256" key="4">
    <source>
        <dbReference type="ARBA" id="ARBA00022989"/>
    </source>
</evidence>
<dbReference type="Proteomes" id="UP001151699">
    <property type="component" value="Chromosome X"/>
</dbReference>
<feature type="transmembrane region" description="Helical" evidence="6">
    <location>
        <begin position="52"/>
        <end position="72"/>
    </location>
</feature>
<evidence type="ECO:0000256" key="6">
    <source>
        <dbReference type="RuleBase" id="RU363053"/>
    </source>
</evidence>
<dbReference type="Pfam" id="PF04117">
    <property type="entry name" value="Mpv17_PMP22"/>
    <property type="match status" value="1"/>
</dbReference>
<proteinExistence type="inferred from homology"/>
<evidence type="ECO:0000313" key="8">
    <source>
        <dbReference type="Proteomes" id="UP001151699"/>
    </source>
</evidence>
<comment type="similarity">
    <text evidence="2 6">Belongs to the peroxisomal membrane protein PXMP2/4 family.</text>
</comment>
<dbReference type="AlphaFoldDB" id="A0A9Q0MY48"/>
<evidence type="ECO:0000256" key="1">
    <source>
        <dbReference type="ARBA" id="ARBA00004141"/>
    </source>
</evidence>
<dbReference type="GO" id="GO:0005739">
    <property type="term" value="C:mitochondrion"/>
    <property type="evidence" value="ECO:0007669"/>
    <property type="project" value="TreeGrafter"/>
</dbReference>